<feature type="binding site" evidence="4">
    <location>
        <position position="163"/>
    </location>
    <ligand>
        <name>a divalent metal cation</name>
        <dbReference type="ChEBI" id="CHEBI:60240"/>
        <label>2</label>
    </ligand>
</feature>
<dbReference type="EMBL" id="RXHU01000078">
    <property type="protein sequence ID" value="RTE05778.1"/>
    <property type="molecule type" value="Genomic_DNA"/>
</dbReference>
<feature type="binding site" evidence="4">
    <location>
        <position position="95"/>
    </location>
    <ligand>
        <name>a divalent metal cation</name>
        <dbReference type="ChEBI" id="CHEBI:60240"/>
        <label>1</label>
    </ligand>
</feature>
<evidence type="ECO:0000313" key="5">
    <source>
        <dbReference type="EMBL" id="RTE05778.1"/>
    </source>
</evidence>
<keyword evidence="6" id="KW-1185">Reference proteome</keyword>
<feature type="binding site" evidence="4">
    <location>
        <position position="139"/>
    </location>
    <ligand>
        <name>a divalent metal cation</name>
        <dbReference type="ChEBI" id="CHEBI:60240"/>
        <label>2</label>
    </ligand>
</feature>
<dbReference type="PANTHER" id="PTHR46317">
    <property type="entry name" value="HYDROLASE OF PHP SUPERFAMILY-RELATED PROTEIN"/>
    <property type="match status" value="1"/>
</dbReference>
<dbReference type="PIRSF" id="PIRSF005902">
    <property type="entry name" value="DNase_TatD"/>
    <property type="match status" value="1"/>
</dbReference>
<comment type="caution">
    <text evidence="5">The sequence shown here is derived from an EMBL/GenBank/DDBJ whole genome shotgun (WGS) entry which is preliminary data.</text>
</comment>
<evidence type="ECO:0000256" key="1">
    <source>
        <dbReference type="ARBA" id="ARBA00009275"/>
    </source>
</evidence>
<dbReference type="SUPFAM" id="SSF51556">
    <property type="entry name" value="Metallo-dependent hydrolases"/>
    <property type="match status" value="1"/>
</dbReference>
<dbReference type="GO" id="GO:0016788">
    <property type="term" value="F:hydrolase activity, acting on ester bonds"/>
    <property type="evidence" value="ECO:0007669"/>
    <property type="project" value="InterPro"/>
</dbReference>
<accession>A0A3S0C6G0</accession>
<dbReference type="GO" id="GO:0046872">
    <property type="term" value="F:metal ion binding"/>
    <property type="evidence" value="ECO:0007669"/>
    <property type="project" value="UniProtKB-KW"/>
</dbReference>
<reference evidence="5 6" key="1">
    <citation type="submission" date="2018-12" db="EMBL/GenBank/DDBJ databases">
        <title>Bacillus ochoae sp. nov., Paenibacillus whitsoniae sp. nov., Paenibacillus spiritus sp. nov. Isolated from the Mars Exploration Rover during spacecraft assembly.</title>
        <authorList>
            <person name="Seuylemezian A."/>
            <person name="Vaishampayan P."/>
        </authorList>
    </citation>
    <scope>NUCLEOTIDE SEQUENCE [LARGE SCALE GENOMIC DNA]</scope>
    <source>
        <strain evidence="5 6">MER 54</strain>
    </source>
</reference>
<dbReference type="RefSeq" id="WP_126143760.1">
    <property type="nucleotide sequence ID" value="NZ_RXHU01000078.1"/>
</dbReference>
<feature type="binding site" evidence="4">
    <location>
        <position position="10"/>
    </location>
    <ligand>
        <name>a divalent metal cation</name>
        <dbReference type="ChEBI" id="CHEBI:60240"/>
        <label>1</label>
    </ligand>
</feature>
<feature type="binding site" evidence="4">
    <location>
        <position position="211"/>
    </location>
    <ligand>
        <name>a divalent metal cation</name>
        <dbReference type="ChEBI" id="CHEBI:60240"/>
        <label>1</label>
    </ligand>
</feature>
<dbReference type="OrthoDB" id="9775608at2"/>
<comment type="similarity">
    <text evidence="1">Belongs to the metallo-dependent hydrolases superfamily. TatD-type hydrolase family.</text>
</comment>
<dbReference type="CDD" id="cd01310">
    <property type="entry name" value="TatD_DNAse"/>
    <property type="match status" value="1"/>
</dbReference>
<name>A0A3S0C6G0_9BACL</name>
<keyword evidence="2 4" id="KW-0479">Metal-binding</keyword>
<sequence>MYKAIDAHIHLDMYPEVRAREICEELVGNNVLGLVAVSRHLASCQATQRLRESFPDHVWAAYGFHPEQALPSDAELAELLAWIRERKDEMVAIGEIGLPYYTRTEVEAEGRHFEEEPYVKLLEQFIALAAELNKPVVLHAVYEDADVVIDLLHRHGVSKAHFHWFKGPVSTIRRMIEAGYFISITPDVCYEDEIRTLVREYPLTHIMVETDGPWLFEGPFEGQATHPRMVHVVIEQIALLKGLAVAETAAIVRGNTERFYGLNARDKD</sequence>
<proteinExistence type="inferred from homology"/>
<organism evidence="5 6">
    <name type="scientific">Paenibacillus whitsoniae</name>
    <dbReference type="NCBI Taxonomy" id="2496558"/>
    <lineage>
        <taxon>Bacteria</taxon>
        <taxon>Bacillati</taxon>
        <taxon>Bacillota</taxon>
        <taxon>Bacilli</taxon>
        <taxon>Bacillales</taxon>
        <taxon>Paenibacillaceae</taxon>
        <taxon>Paenibacillus</taxon>
    </lineage>
</organism>
<feature type="binding site" evidence="4">
    <location>
        <position position="8"/>
    </location>
    <ligand>
        <name>a divalent metal cation</name>
        <dbReference type="ChEBI" id="CHEBI:60240"/>
        <label>1</label>
    </ligand>
</feature>
<dbReference type="Pfam" id="PF01026">
    <property type="entry name" value="TatD_DNase"/>
    <property type="match status" value="1"/>
</dbReference>
<dbReference type="AlphaFoldDB" id="A0A3S0C6G0"/>
<evidence type="ECO:0000256" key="4">
    <source>
        <dbReference type="PIRSR" id="PIRSR005902-1"/>
    </source>
</evidence>
<keyword evidence="3" id="KW-0378">Hydrolase</keyword>
<evidence type="ECO:0000256" key="2">
    <source>
        <dbReference type="ARBA" id="ARBA00022723"/>
    </source>
</evidence>
<dbReference type="InterPro" id="IPR001130">
    <property type="entry name" value="TatD-like"/>
</dbReference>
<gene>
    <name evidence="5" type="ORF">EJQ19_23905</name>
</gene>
<evidence type="ECO:0000313" key="6">
    <source>
        <dbReference type="Proteomes" id="UP000276128"/>
    </source>
</evidence>
<dbReference type="Proteomes" id="UP000276128">
    <property type="component" value="Unassembled WGS sequence"/>
</dbReference>
<dbReference type="PANTHER" id="PTHR46317:SF1">
    <property type="entry name" value="HYDROLASE, TATD FAMILY"/>
    <property type="match status" value="1"/>
</dbReference>
<dbReference type="InterPro" id="IPR032466">
    <property type="entry name" value="Metal_Hydrolase"/>
</dbReference>
<protein>
    <submittedName>
        <fullName evidence="5">TatD family deoxyribonuclease</fullName>
    </submittedName>
</protein>
<dbReference type="Gene3D" id="3.20.20.140">
    <property type="entry name" value="Metal-dependent hydrolases"/>
    <property type="match status" value="1"/>
</dbReference>
<evidence type="ECO:0000256" key="3">
    <source>
        <dbReference type="ARBA" id="ARBA00022801"/>
    </source>
</evidence>